<dbReference type="GO" id="GO:0005789">
    <property type="term" value="C:endoplasmic reticulum membrane"/>
    <property type="evidence" value="ECO:0007669"/>
    <property type="project" value="TreeGrafter"/>
</dbReference>
<keyword evidence="6 8" id="KW-0472">Membrane</keyword>
<feature type="binding site" evidence="7">
    <location>
        <position position="144"/>
    </location>
    <ligand>
        <name>Zn(2+)</name>
        <dbReference type="ChEBI" id="CHEBI:29105"/>
        <note>catalytic</note>
    </ligand>
</feature>
<dbReference type="PANTHER" id="PTHR46187:SF1">
    <property type="entry name" value="ALKALINE PHYTOCERAMIDASE"/>
    <property type="match status" value="1"/>
</dbReference>
<comment type="subcellular location">
    <subcellularLocation>
        <location evidence="1">Membrane</location>
        <topology evidence="1">Multi-pass membrane protein</topology>
    </subcellularLocation>
</comment>
<reference evidence="9 10" key="1">
    <citation type="submission" date="2015-06" db="EMBL/GenBank/DDBJ databases">
        <title>Talaromyces atroroseus IBT 11181 draft genome.</title>
        <authorList>
            <person name="Rasmussen K.B."/>
            <person name="Rasmussen S."/>
            <person name="Petersen B."/>
            <person name="Sicheritz-Ponten T."/>
            <person name="Mortensen U.H."/>
            <person name="Thrane U."/>
        </authorList>
    </citation>
    <scope>NUCLEOTIDE SEQUENCE [LARGE SCALE GENOMIC DNA]</scope>
    <source>
        <strain evidence="9 10">IBT 11181</strain>
    </source>
</reference>
<feature type="transmembrane region" description="Helical" evidence="8">
    <location>
        <begin position="77"/>
        <end position="98"/>
    </location>
</feature>
<evidence type="ECO:0000256" key="3">
    <source>
        <dbReference type="ARBA" id="ARBA00022692"/>
    </source>
</evidence>
<organism evidence="9 10">
    <name type="scientific">Talaromyces atroroseus</name>
    <dbReference type="NCBI Taxonomy" id="1441469"/>
    <lineage>
        <taxon>Eukaryota</taxon>
        <taxon>Fungi</taxon>
        <taxon>Dikarya</taxon>
        <taxon>Ascomycota</taxon>
        <taxon>Pezizomycotina</taxon>
        <taxon>Eurotiomycetes</taxon>
        <taxon>Eurotiomycetidae</taxon>
        <taxon>Eurotiales</taxon>
        <taxon>Trichocomaceae</taxon>
        <taxon>Talaromyces</taxon>
        <taxon>Talaromyces sect. Trachyspermi</taxon>
    </lineage>
</organism>
<evidence type="ECO:0000256" key="4">
    <source>
        <dbReference type="ARBA" id="ARBA00022801"/>
    </source>
</evidence>
<evidence type="ECO:0000256" key="6">
    <source>
        <dbReference type="ARBA" id="ARBA00023136"/>
    </source>
</evidence>
<proteinExistence type="inferred from homology"/>
<dbReference type="InterPro" id="IPR008901">
    <property type="entry name" value="ACER"/>
</dbReference>
<dbReference type="STRING" id="1441469.A0A1Q5Q6F1"/>
<feature type="transmembrane region" description="Helical" evidence="8">
    <location>
        <begin position="52"/>
        <end position="71"/>
    </location>
</feature>
<dbReference type="GO" id="GO:0016811">
    <property type="term" value="F:hydrolase activity, acting on carbon-nitrogen (but not peptide) bonds, in linear amides"/>
    <property type="evidence" value="ECO:0007669"/>
    <property type="project" value="InterPro"/>
</dbReference>
<sequence length="166" mass="18510">MAASLFLVGVASFLFHATLRQMAQFSDDLSMLFLAASLIQRLYCAKQPHFRAGVITAVIYGITCAASAFYVQSGNLMVHTSLFAAMLTFVWPRTLYLISLHAGSAEAKSRLFGKFKSAYLRACQELRNLRKSVGLPWAWLLELHGWWHILTAVGAAQYMELISNLC</sequence>
<gene>
    <name evidence="9" type="ORF">UA08_09326</name>
</gene>
<evidence type="ECO:0000256" key="2">
    <source>
        <dbReference type="ARBA" id="ARBA00009780"/>
    </source>
</evidence>
<name>A0A1Q5Q6F1_TALAT</name>
<comment type="caution">
    <text evidence="9">The sequence shown here is derived from an EMBL/GenBank/DDBJ whole genome shotgun (WGS) entry which is preliminary data.</text>
</comment>
<evidence type="ECO:0000313" key="10">
    <source>
        <dbReference type="Proteomes" id="UP000214365"/>
    </source>
</evidence>
<feature type="binding site" evidence="7">
    <location>
        <position position="16"/>
    </location>
    <ligand>
        <name>Zn(2+)</name>
        <dbReference type="ChEBI" id="CHEBI:29105"/>
        <note>catalytic</note>
    </ligand>
</feature>
<keyword evidence="10" id="KW-1185">Reference proteome</keyword>
<dbReference type="GO" id="GO:0046514">
    <property type="term" value="P:ceramide catabolic process"/>
    <property type="evidence" value="ECO:0007669"/>
    <property type="project" value="TreeGrafter"/>
</dbReference>
<keyword evidence="4" id="KW-0378">Hydrolase</keyword>
<comment type="similarity">
    <text evidence="2">Belongs to the alkaline ceramidase family.</text>
</comment>
<dbReference type="PANTHER" id="PTHR46187">
    <property type="entry name" value="ALKALINE CERAMIDASE 3"/>
    <property type="match status" value="1"/>
</dbReference>
<evidence type="ECO:0000256" key="7">
    <source>
        <dbReference type="PIRSR" id="PIRSR608901-2"/>
    </source>
</evidence>
<dbReference type="Proteomes" id="UP000214365">
    <property type="component" value="Unassembled WGS sequence"/>
</dbReference>
<evidence type="ECO:0000256" key="1">
    <source>
        <dbReference type="ARBA" id="ARBA00004141"/>
    </source>
</evidence>
<keyword evidence="3 8" id="KW-0812">Transmembrane</keyword>
<dbReference type="RefSeq" id="XP_020115543.1">
    <property type="nucleotide sequence ID" value="XM_020265256.1"/>
</dbReference>
<evidence type="ECO:0000313" key="9">
    <source>
        <dbReference type="EMBL" id="OKL55422.1"/>
    </source>
</evidence>
<dbReference type="GO" id="GO:0046872">
    <property type="term" value="F:metal ion binding"/>
    <property type="evidence" value="ECO:0007669"/>
    <property type="project" value="UniProtKB-KW"/>
</dbReference>
<keyword evidence="7" id="KW-0479">Metal-binding</keyword>
<keyword evidence="7" id="KW-0862">Zinc</keyword>
<dbReference type="AlphaFoldDB" id="A0A1Q5Q6F1"/>
<comment type="cofactor">
    <cofactor evidence="7">
        <name>Zn(2+)</name>
        <dbReference type="ChEBI" id="CHEBI:29105"/>
    </cofactor>
</comment>
<keyword evidence="5 8" id="KW-1133">Transmembrane helix</keyword>
<dbReference type="EMBL" id="LFMY01000021">
    <property type="protein sequence ID" value="OKL55422.1"/>
    <property type="molecule type" value="Genomic_DNA"/>
</dbReference>
<dbReference type="Pfam" id="PF05875">
    <property type="entry name" value="Ceramidase"/>
    <property type="match status" value="1"/>
</dbReference>
<dbReference type="GeneID" id="31009082"/>
<evidence type="ECO:0000256" key="5">
    <source>
        <dbReference type="ARBA" id="ARBA00022989"/>
    </source>
</evidence>
<dbReference type="GO" id="GO:0046513">
    <property type="term" value="P:ceramide biosynthetic process"/>
    <property type="evidence" value="ECO:0007669"/>
    <property type="project" value="TreeGrafter"/>
</dbReference>
<dbReference type="OrthoDB" id="187171at2759"/>
<evidence type="ECO:0000256" key="8">
    <source>
        <dbReference type="SAM" id="Phobius"/>
    </source>
</evidence>
<accession>A0A1Q5Q6F1</accession>
<protein>
    <recommendedName>
        <fullName evidence="11">Alkaline ceramidase 3</fullName>
    </recommendedName>
</protein>
<evidence type="ECO:0008006" key="11">
    <source>
        <dbReference type="Google" id="ProtNLM"/>
    </source>
</evidence>
<feature type="binding site" evidence="7">
    <location>
        <position position="148"/>
    </location>
    <ligand>
        <name>Zn(2+)</name>
        <dbReference type="ChEBI" id="CHEBI:29105"/>
        <note>catalytic</note>
    </ligand>
</feature>